<keyword evidence="2" id="KW-1185">Reference proteome</keyword>
<evidence type="ECO:0000313" key="2">
    <source>
        <dbReference type="Proteomes" id="UP000538666"/>
    </source>
</evidence>
<dbReference type="OrthoDB" id="6058435at2"/>
<dbReference type="AlphaFoldDB" id="A0A841JN13"/>
<reference evidence="1 2" key="1">
    <citation type="submission" date="2020-08" db="EMBL/GenBank/DDBJ databases">
        <title>Genomic Encyclopedia of Type Strains, Phase IV (KMG-IV): sequencing the most valuable type-strain genomes for metagenomic binning, comparative biology and taxonomic classification.</title>
        <authorList>
            <person name="Goeker M."/>
        </authorList>
    </citation>
    <scope>NUCLEOTIDE SEQUENCE [LARGE SCALE GENOMIC DNA]</scope>
    <source>
        <strain evidence="1 2">DSM 103733</strain>
    </source>
</reference>
<dbReference type="EMBL" id="JACHEK010000001">
    <property type="protein sequence ID" value="MBB6142633.1"/>
    <property type="molecule type" value="Genomic_DNA"/>
</dbReference>
<accession>A0A841JN13</accession>
<evidence type="ECO:0000313" key="1">
    <source>
        <dbReference type="EMBL" id="MBB6142633.1"/>
    </source>
</evidence>
<name>A0A841JN13_9BACT</name>
<proteinExistence type="predicted"/>
<sequence>MAKSKYKKTNVYLPDRELALYVGAKIHAALAEITMDMDLYKGVRLGQVLEAVYEQGMKDGRREIIESLEVIKSKANYLPPGRPKKKKKS</sequence>
<dbReference type="Proteomes" id="UP000538666">
    <property type="component" value="Unassembled WGS sequence"/>
</dbReference>
<comment type="caution">
    <text evidence="1">The sequence shown here is derived from an EMBL/GenBank/DDBJ whole genome shotgun (WGS) entry which is preliminary data.</text>
</comment>
<organism evidence="1 2">
    <name type="scientific">Silvibacterium bohemicum</name>
    <dbReference type="NCBI Taxonomy" id="1577686"/>
    <lineage>
        <taxon>Bacteria</taxon>
        <taxon>Pseudomonadati</taxon>
        <taxon>Acidobacteriota</taxon>
        <taxon>Terriglobia</taxon>
        <taxon>Terriglobales</taxon>
        <taxon>Acidobacteriaceae</taxon>
        <taxon>Silvibacterium</taxon>
    </lineage>
</organism>
<gene>
    <name evidence="1" type="ORF">HNQ77_000571</name>
</gene>
<protein>
    <submittedName>
        <fullName evidence="1">Chorismate synthase</fullName>
    </submittedName>
</protein>
<dbReference type="RefSeq" id="WP_050057834.1">
    <property type="nucleotide sequence ID" value="NZ_JACHEK010000001.1"/>
</dbReference>